<organism evidence="2 3">
    <name type="scientific">Infirmifilum uzonense</name>
    <dbReference type="NCBI Taxonomy" id="1550241"/>
    <lineage>
        <taxon>Archaea</taxon>
        <taxon>Thermoproteota</taxon>
        <taxon>Thermoprotei</taxon>
        <taxon>Thermofilales</taxon>
        <taxon>Thermofilaceae</taxon>
        <taxon>Infirmifilum</taxon>
    </lineage>
</organism>
<gene>
    <name evidence="2" type="ORF">MA03_04675</name>
</gene>
<dbReference type="RefSeq" id="WP_052884164.1">
    <property type="nucleotide sequence ID" value="NZ_CP009961.1"/>
</dbReference>
<dbReference type="STRING" id="1550241.MA03_04675"/>
<evidence type="ECO:0008006" key="4">
    <source>
        <dbReference type="Google" id="ProtNLM"/>
    </source>
</evidence>
<feature type="transmembrane region" description="Helical" evidence="1">
    <location>
        <begin position="251"/>
        <end position="271"/>
    </location>
</feature>
<evidence type="ECO:0000313" key="3">
    <source>
        <dbReference type="Proteomes" id="UP000067434"/>
    </source>
</evidence>
<dbReference type="EMBL" id="CP009961">
    <property type="protein sequence ID" value="AKG38712.1"/>
    <property type="molecule type" value="Genomic_DNA"/>
</dbReference>
<proteinExistence type="predicted"/>
<dbReference type="Proteomes" id="UP000067434">
    <property type="component" value="Chromosome"/>
</dbReference>
<keyword evidence="3" id="KW-1185">Reference proteome</keyword>
<dbReference type="KEGG" id="thf:MA03_04675"/>
<keyword evidence="1" id="KW-0812">Transmembrane</keyword>
<keyword evidence="1" id="KW-1133">Transmembrane helix</keyword>
<dbReference type="AlphaFoldDB" id="A0A0F7FHE2"/>
<accession>A0A0F7FHE2</accession>
<evidence type="ECO:0000256" key="1">
    <source>
        <dbReference type="SAM" id="Phobius"/>
    </source>
</evidence>
<dbReference type="GeneID" id="25401500"/>
<dbReference type="PATRIC" id="fig|1550241.5.peg.989"/>
<keyword evidence="1" id="KW-0472">Membrane</keyword>
<dbReference type="OrthoDB" id="93530at2157"/>
<name>A0A0F7FHE2_9CREN</name>
<reference evidence="2 3" key="1">
    <citation type="journal article" date="2015" name="Stand. Genomic Sci.">
        <title>Complete genome sequence of and proposal of Thermofilum uzonense sp. nov. a novel hyperthermophilic crenarchaeon and emended description of the genus Thermofilum.</title>
        <authorList>
            <person name="Toshchakov S.V."/>
            <person name="Korzhenkov A.A."/>
            <person name="Samarov N.I."/>
            <person name="Mazunin I.O."/>
            <person name="Mozhey O.I."/>
            <person name="Shmyr I.S."/>
            <person name="Derbikova K.S."/>
            <person name="Taranov E.A."/>
            <person name="Dominova I.N."/>
            <person name="Bonch-Osmolovskaya E.A."/>
            <person name="Patrushev M.V."/>
            <person name="Podosokorskaya O.A."/>
            <person name="Kublanov I.V."/>
        </authorList>
    </citation>
    <scope>NUCLEOTIDE SEQUENCE [LARGE SCALE GENOMIC DNA]</scope>
    <source>
        <strain evidence="2 3">1807-2</strain>
    </source>
</reference>
<evidence type="ECO:0000313" key="2">
    <source>
        <dbReference type="EMBL" id="AKG38712.1"/>
    </source>
</evidence>
<feature type="transmembrane region" description="Helical" evidence="1">
    <location>
        <begin position="277"/>
        <end position="295"/>
    </location>
</feature>
<dbReference type="HOGENOM" id="CLU_992544_0_0_2"/>
<sequence length="312" mass="34932">MSVAKEHTVRCPHCGAEFQVPLSASRVTCPYCFTVFDARELTVKEENHYYFPLSKTLDPFEKLVKFISRQYAVPIDLPKSFTVDKRELYWVPVYFFFADVTAEARGHSNMYGEQTSEIRETRLVSIPASGTWLDEILNKYPFPVRGKLPFNPEITSRGLYLNPALDGNAAQKKVEQLVTSKVRLEASESFNTLYSVKIIEKKIENRGLIHYPIWVLGYNYNGRSYQAIVDGASGIVIHSEYPQTVRGRISLAVYALLSVVMGVAGALLYSYLVGEGFLALLGGLVVGGATALPALTRSATRVARASEYMEFR</sequence>
<protein>
    <recommendedName>
        <fullName evidence="4">Zinc ribbon domain-containing protein</fullName>
    </recommendedName>
</protein>